<keyword evidence="1" id="KW-0812">Transmembrane</keyword>
<accession>A0ABT7PE13</accession>
<feature type="transmembrane region" description="Helical" evidence="1">
    <location>
        <begin position="62"/>
        <end position="81"/>
    </location>
</feature>
<sequence length="375" mass="42613">MSESTNSQSVNPFQASADVADDSISVALGEANERLQNGFWFASDWSREGLQSRMSDESRQRYFVWMMLAACLSAVFAIVYWPQLFVVILPAAFAIAVVWIANIGILDDRRFWSRYRGFARPVSGRLTSRSIAVRSDQCAVTALLNESQYKVHTKTGSMRLLLPFATESVRLVSSDFKASLTDAERLHSEVPMQLMKRLLETKNPVMFSGRLVDRDLDDTRRVTKRWTAVALLQFAWAALIFTQFVPLIELNRRNALSLLSYPITWGVVYVVGVALIFACFATLRRSVLGDFQGWITANQVVLSRATYHSCYGYFGEAIDHFHWSEKGLEVRMRDGNLKMIIPNRWISETDRSTIAQWYANHPTRPKQNVFVGPAV</sequence>
<name>A0ABT7PE13_9BACT</name>
<comment type="caution">
    <text evidence="2">The sequence shown here is derived from an EMBL/GenBank/DDBJ whole genome shotgun (WGS) entry which is preliminary data.</text>
</comment>
<feature type="transmembrane region" description="Helical" evidence="1">
    <location>
        <begin position="226"/>
        <end position="248"/>
    </location>
</feature>
<proteinExistence type="predicted"/>
<evidence type="ECO:0000256" key="1">
    <source>
        <dbReference type="SAM" id="Phobius"/>
    </source>
</evidence>
<protein>
    <recommendedName>
        <fullName evidence="4">YcxB-like protein domain-containing protein</fullName>
    </recommendedName>
</protein>
<evidence type="ECO:0000313" key="3">
    <source>
        <dbReference type="Proteomes" id="UP001239462"/>
    </source>
</evidence>
<reference evidence="2 3" key="1">
    <citation type="submission" date="2023-06" db="EMBL/GenBank/DDBJ databases">
        <title>Roseiconus lacunae JC819 isolated from Gulf of Mannar region, Tamil Nadu.</title>
        <authorList>
            <person name="Pk S."/>
            <person name="Ch S."/>
            <person name="Ch V.R."/>
        </authorList>
    </citation>
    <scope>NUCLEOTIDE SEQUENCE [LARGE SCALE GENOMIC DNA]</scope>
    <source>
        <strain evidence="2 3">JC819</strain>
    </source>
</reference>
<evidence type="ECO:0008006" key="4">
    <source>
        <dbReference type="Google" id="ProtNLM"/>
    </source>
</evidence>
<keyword evidence="3" id="KW-1185">Reference proteome</keyword>
<feature type="transmembrane region" description="Helical" evidence="1">
    <location>
        <begin position="87"/>
        <end position="106"/>
    </location>
</feature>
<organism evidence="2 3">
    <name type="scientific">Roseiconus lacunae</name>
    <dbReference type="NCBI Taxonomy" id="2605694"/>
    <lineage>
        <taxon>Bacteria</taxon>
        <taxon>Pseudomonadati</taxon>
        <taxon>Planctomycetota</taxon>
        <taxon>Planctomycetia</taxon>
        <taxon>Pirellulales</taxon>
        <taxon>Pirellulaceae</taxon>
        <taxon>Roseiconus</taxon>
    </lineage>
</organism>
<evidence type="ECO:0000313" key="2">
    <source>
        <dbReference type="EMBL" id="MDM4014740.1"/>
    </source>
</evidence>
<keyword evidence="1" id="KW-0472">Membrane</keyword>
<dbReference type="RefSeq" id="WP_289162402.1">
    <property type="nucleotide sequence ID" value="NZ_JASZZN010000003.1"/>
</dbReference>
<feature type="transmembrane region" description="Helical" evidence="1">
    <location>
        <begin position="263"/>
        <end position="283"/>
    </location>
</feature>
<dbReference type="EMBL" id="JASZZN010000003">
    <property type="protein sequence ID" value="MDM4014740.1"/>
    <property type="molecule type" value="Genomic_DNA"/>
</dbReference>
<gene>
    <name evidence="2" type="ORF">QTN89_04805</name>
</gene>
<dbReference type="Proteomes" id="UP001239462">
    <property type="component" value="Unassembled WGS sequence"/>
</dbReference>
<keyword evidence="1" id="KW-1133">Transmembrane helix</keyword>